<dbReference type="InterPro" id="IPR052228">
    <property type="entry name" value="Sec_Metab_Biosynth_Oxidored"/>
</dbReference>
<keyword evidence="3" id="KW-1185">Reference proteome</keyword>
<dbReference type="SUPFAM" id="SSF51735">
    <property type="entry name" value="NAD(P)-binding Rossmann-fold domains"/>
    <property type="match status" value="1"/>
</dbReference>
<dbReference type="EMBL" id="ML977556">
    <property type="protein sequence ID" value="KAF2008008.1"/>
    <property type="molecule type" value="Genomic_DNA"/>
</dbReference>
<evidence type="ECO:0008006" key="4">
    <source>
        <dbReference type="Google" id="ProtNLM"/>
    </source>
</evidence>
<dbReference type="AlphaFoldDB" id="A0A6A5X4W7"/>
<dbReference type="PANTHER" id="PTHR47534">
    <property type="entry name" value="YALI0E05731P"/>
    <property type="match status" value="1"/>
</dbReference>
<evidence type="ECO:0000256" key="1">
    <source>
        <dbReference type="ARBA" id="ARBA00023002"/>
    </source>
</evidence>
<organism evidence="2 3">
    <name type="scientific">Amniculicola lignicola CBS 123094</name>
    <dbReference type="NCBI Taxonomy" id="1392246"/>
    <lineage>
        <taxon>Eukaryota</taxon>
        <taxon>Fungi</taxon>
        <taxon>Dikarya</taxon>
        <taxon>Ascomycota</taxon>
        <taxon>Pezizomycotina</taxon>
        <taxon>Dothideomycetes</taxon>
        <taxon>Pleosporomycetidae</taxon>
        <taxon>Pleosporales</taxon>
        <taxon>Amniculicolaceae</taxon>
        <taxon>Amniculicola</taxon>
    </lineage>
</organism>
<reference evidence="2" key="1">
    <citation type="journal article" date="2020" name="Stud. Mycol.">
        <title>101 Dothideomycetes genomes: a test case for predicting lifestyles and emergence of pathogens.</title>
        <authorList>
            <person name="Haridas S."/>
            <person name="Albert R."/>
            <person name="Binder M."/>
            <person name="Bloem J."/>
            <person name="Labutti K."/>
            <person name="Salamov A."/>
            <person name="Andreopoulos B."/>
            <person name="Baker S."/>
            <person name="Barry K."/>
            <person name="Bills G."/>
            <person name="Bluhm B."/>
            <person name="Cannon C."/>
            <person name="Castanera R."/>
            <person name="Culley D."/>
            <person name="Daum C."/>
            <person name="Ezra D."/>
            <person name="Gonzalez J."/>
            <person name="Henrissat B."/>
            <person name="Kuo A."/>
            <person name="Liang C."/>
            <person name="Lipzen A."/>
            <person name="Lutzoni F."/>
            <person name="Magnuson J."/>
            <person name="Mondo S."/>
            <person name="Nolan M."/>
            <person name="Ohm R."/>
            <person name="Pangilinan J."/>
            <person name="Park H.-J."/>
            <person name="Ramirez L."/>
            <person name="Alfaro M."/>
            <person name="Sun H."/>
            <person name="Tritt A."/>
            <person name="Yoshinaga Y."/>
            <person name="Zwiers L.-H."/>
            <person name="Turgeon B."/>
            <person name="Goodwin S."/>
            <person name="Spatafora J."/>
            <person name="Crous P."/>
            <person name="Grigoriev I."/>
        </authorList>
    </citation>
    <scope>NUCLEOTIDE SEQUENCE</scope>
    <source>
        <strain evidence="2">CBS 123094</strain>
    </source>
</reference>
<gene>
    <name evidence="2" type="ORF">P154DRAFT_584488</name>
</gene>
<dbReference type="GO" id="GO:0016491">
    <property type="term" value="F:oxidoreductase activity"/>
    <property type="evidence" value="ECO:0007669"/>
    <property type="project" value="UniProtKB-KW"/>
</dbReference>
<sequence length="299" mass="32210">MVPLSEIIASNKQISSTFQNGLVAVFAGGTSGVYIVGRSQGDASRIIKECKLLNSAGEYELIAADVSLLKSVDEVCRQIKNKETAINILFETQGSMGFKAKTSEGLPYVQSLTQHSRMSFILNLLPLLQRAEDLRRVWRNQSASVATILLEETARRAPNVSFVHTVPGVVKSGIQRDLDAEGFGMRLKIGIANLLMPLIQTLPVECGEGHVFFATSASYPSSHDGSKAAGVPLERNREVARGSNGKNGSGVYSMNNRNESASLRVEGLLAGFREDGTATKVWAHFAADIERVTGAEVAL</sequence>
<dbReference type="Proteomes" id="UP000799779">
    <property type="component" value="Unassembled WGS sequence"/>
</dbReference>
<dbReference type="Gene3D" id="3.40.50.720">
    <property type="entry name" value="NAD(P)-binding Rossmann-like Domain"/>
    <property type="match status" value="1"/>
</dbReference>
<keyword evidence="1" id="KW-0560">Oxidoreductase</keyword>
<dbReference type="OrthoDB" id="2898509at2759"/>
<protein>
    <recommendedName>
        <fullName evidence="4">NAD(P)-binding protein</fullName>
    </recommendedName>
</protein>
<dbReference type="PANTHER" id="PTHR47534:SF3">
    <property type="entry name" value="ALCOHOL DEHYDROGENASE-LIKE C-TERMINAL DOMAIN-CONTAINING PROTEIN"/>
    <property type="match status" value="1"/>
</dbReference>
<evidence type="ECO:0000313" key="3">
    <source>
        <dbReference type="Proteomes" id="UP000799779"/>
    </source>
</evidence>
<dbReference type="InterPro" id="IPR036291">
    <property type="entry name" value="NAD(P)-bd_dom_sf"/>
</dbReference>
<evidence type="ECO:0000313" key="2">
    <source>
        <dbReference type="EMBL" id="KAF2008008.1"/>
    </source>
</evidence>
<proteinExistence type="predicted"/>
<name>A0A6A5X4W7_9PLEO</name>
<accession>A0A6A5X4W7</accession>